<keyword evidence="2" id="KW-1185">Reference proteome</keyword>
<dbReference type="RefSeq" id="WP_283231701.1">
    <property type="nucleotide sequence ID" value="NZ_JASGBQ010000029.1"/>
</dbReference>
<dbReference type="AlphaFoldDB" id="A0AAP4BC46"/>
<evidence type="ECO:0000313" key="2">
    <source>
        <dbReference type="Proteomes" id="UP001300383"/>
    </source>
</evidence>
<reference evidence="1 2" key="1">
    <citation type="submission" date="2023-05" db="EMBL/GenBank/DDBJ databases">
        <title>[ruminococcus] sp. nov., isolated from a pig farm feces dump.</title>
        <authorList>
            <person name="Chang Y.-H."/>
        </authorList>
    </citation>
    <scope>NUCLEOTIDE SEQUENCE [LARGE SCALE GENOMIC DNA]</scope>
    <source>
        <strain evidence="1 2">YH-rum2234</strain>
    </source>
</reference>
<accession>A0AAP4BC46</accession>
<name>A0AAP4BC46_9FIRM</name>
<evidence type="ECO:0000313" key="1">
    <source>
        <dbReference type="EMBL" id="MDI9243275.1"/>
    </source>
</evidence>
<sequence>MVMNKDFAKGHDALELIEIPAVALTQLFYDVQILAKMHQQLIRMYEKESMLKKQHKAYLYVRDQADEMCRFDKQLVDVILDHYVNPKKYMDQAICFHNTLRDKGREHNDDRTKEKMDVFDLPHGMVMMSTGTLGVMQDDMLALTVAVDQLADAFRSMEKGGGCSRNELDQLVGSASELARDVFNRWDDAELGELG</sequence>
<comment type="caution">
    <text evidence="1">The sequence shown here is derived from an EMBL/GenBank/DDBJ whole genome shotgun (WGS) entry which is preliminary data.</text>
</comment>
<organism evidence="1 2">
    <name type="scientific">Fusibacillus kribbianus</name>
    <dbReference type="NCBI Taxonomy" id="3044208"/>
    <lineage>
        <taxon>Bacteria</taxon>
        <taxon>Bacillati</taxon>
        <taxon>Bacillota</taxon>
        <taxon>Clostridia</taxon>
        <taxon>Lachnospirales</taxon>
        <taxon>Lachnospiraceae</taxon>
        <taxon>Fusibacillus</taxon>
    </lineage>
</organism>
<dbReference type="Proteomes" id="UP001300383">
    <property type="component" value="Unassembled WGS sequence"/>
</dbReference>
<proteinExistence type="predicted"/>
<protein>
    <submittedName>
        <fullName evidence="1">Uncharacterized protein</fullName>
    </submittedName>
</protein>
<dbReference type="EMBL" id="JASGBQ010000029">
    <property type="protein sequence ID" value="MDI9243275.1"/>
    <property type="molecule type" value="Genomic_DNA"/>
</dbReference>
<gene>
    <name evidence="1" type="ORF">QJ036_12530</name>
</gene>